<dbReference type="InterPro" id="IPR046291">
    <property type="entry name" value="DUF6328"/>
</dbReference>
<dbReference type="Pfam" id="PF19853">
    <property type="entry name" value="DUF6328"/>
    <property type="match status" value="1"/>
</dbReference>
<evidence type="ECO:0008006" key="3">
    <source>
        <dbReference type="Google" id="ProtNLM"/>
    </source>
</evidence>
<dbReference type="KEGG" id="mmc:Mmcs_2518"/>
<gene>
    <name evidence="2" type="ordered locus">Mmcs_2518</name>
</gene>
<dbReference type="EMBL" id="CP000384">
    <property type="protein sequence ID" value="ABG08626.1"/>
    <property type="molecule type" value="Genomic_DNA"/>
</dbReference>
<organism evidence="2">
    <name type="scientific">Mycobacterium sp. (strain MCS)</name>
    <dbReference type="NCBI Taxonomy" id="164756"/>
    <lineage>
        <taxon>Bacteria</taxon>
        <taxon>Bacillati</taxon>
        <taxon>Actinomycetota</taxon>
        <taxon>Actinomycetes</taxon>
        <taxon>Mycobacteriales</taxon>
        <taxon>Mycobacteriaceae</taxon>
        <taxon>Mycobacterium</taxon>
    </lineage>
</organism>
<dbReference type="AlphaFoldDB" id="A0A5Q5BJX7"/>
<name>A0A5Q5BJX7_MYCSS</name>
<feature type="transmembrane region" description="Helical" evidence="1">
    <location>
        <begin position="66"/>
        <end position="86"/>
    </location>
</feature>
<sequence>MTGESTGRQRWDPGRHETETERLDRNWFSLLQELRVAQTGVQVLTGFLLILPFQDRFGALDDGARLVYLLTVACSIGSTVLLVAPVSMHRVLFRRHRLDALVASSHMLAMVGLLLLAMALTGVAAIIFDAVLGAAAAWTAAGVTLLALASSWFWLPVRQRRDK</sequence>
<keyword evidence="1" id="KW-0812">Transmembrane</keyword>
<keyword evidence="1" id="KW-0472">Membrane</keyword>
<proteinExistence type="predicted"/>
<evidence type="ECO:0000256" key="1">
    <source>
        <dbReference type="SAM" id="Phobius"/>
    </source>
</evidence>
<feature type="transmembrane region" description="Helical" evidence="1">
    <location>
        <begin position="107"/>
        <end position="128"/>
    </location>
</feature>
<feature type="transmembrane region" description="Helical" evidence="1">
    <location>
        <begin position="134"/>
        <end position="155"/>
    </location>
</feature>
<protein>
    <recommendedName>
        <fullName evidence="3">Sodium:proton antiporter</fullName>
    </recommendedName>
</protein>
<reference evidence="2" key="1">
    <citation type="submission" date="2006-06" db="EMBL/GenBank/DDBJ databases">
        <title>Complete sequence of chromosome of Mycobacterium sp. MCS.</title>
        <authorList>
            <consortium name="US DOE Joint Genome Institute"/>
            <person name="Copeland A."/>
            <person name="Lucas S."/>
            <person name="Lapidus A."/>
            <person name="Barry K."/>
            <person name="Detter J.C."/>
            <person name="Glavina del Rio T."/>
            <person name="Hammon N."/>
            <person name="Israni S."/>
            <person name="Dalin E."/>
            <person name="Tice H."/>
            <person name="Pitluck S."/>
            <person name="Martinez M."/>
            <person name="Schmutz J."/>
            <person name="Larimer F."/>
            <person name="Land M."/>
            <person name="Hauser L."/>
            <person name="Kyrpides N."/>
            <person name="Kim E."/>
            <person name="Miller C.D."/>
            <person name="Hughes J.E."/>
            <person name="Anderson A.J."/>
            <person name="Sims R.C."/>
            <person name="Richardson P."/>
        </authorList>
    </citation>
    <scope>NUCLEOTIDE SEQUENCE [LARGE SCALE GENOMIC DNA]</scope>
    <source>
        <strain evidence="2">MCS</strain>
    </source>
</reference>
<evidence type="ECO:0000313" key="2">
    <source>
        <dbReference type="EMBL" id="ABG08626.1"/>
    </source>
</evidence>
<feature type="transmembrane region" description="Helical" evidence="1">
    <location>
        <begin position="34"/>
        <end position="54"/>
    </location>
</feature>
<keyword evidence="1" id="KW-1133">Transmembrane helix</keyword>
<accession>A0A5Q5BJX7</accession>